<name>A0A2S9JR59_9HYPH</name>
<keyword evidence="2" id="KW-0378">Hydrolase</keyword>
<dbReference type="GO" id="GO:0016787">
    <property type="term" value="F:hydrolase activity"/>
    <property type="evidence" value="ECO:0007669"/>
    <property type="project" value="UniProtKB-KW"/>
</dbReference>
<dbReference type="PRINTS" id="PR00111">
    <property type="entry name" value="ABHYDROLASE"/>
</dbReference>
<evidence type="ECO:0000313" key="2">
    <source>
        <dbReference type="EMBL" id="PRD55671.1"/>
    </source>
</evidence>
<dbReference type="PANTHER" id="PTHR43798:SF33">
    <property type="entry name" value="HYDROLASE, PUTATIVE (AFU_ORTHOLOGUE AFUA_2G14860)-RELATED"/>
    <property type="match status" value="1"/>
</dbReference>
<dbReference type="AlphaFoldDB" id="A0A2S9JR59"/>
<evidence type="ECO:0000259" key="1">
    <source>
        <dbReference type="Pfam" id="PF12697"/>
    </source>
</evidence>
<dbReference type="EMBL" id="PVBT01000002">
    <property type="protein sequence ID" value="PRD55671.1"/>
    <property type="molecule type" value="Genomic_DNA"/>
</dbReference>
<organism evidence="2 3">
    <name type="scientific">Phyllobacterium myrsinacearum</name>
    <dbReference type="NCBI Taxonomy" id="28101"/>
    <lineage>
        <taxon>Bacteria</taxon>
        <taxon>Pseudomonadati</taxon>
        <taxon>Pseudomonadota</taxon>
        <taxon>Alphaproteobacteria</taxon>
        <taxon>Hyphomicrobiales</taxon>
        <taxon>Phyllobacteriaceae</taxon>
        <taxon>Phyllobacterium</taxon>
    </lineage>
</organism>
<dbReference type="PANTHER" id="PTHR43798">
    <property type="entry name" value="MONOACYLGLYCEROL LIPASE"/>
    <property type="match status" value="1"/>
</dbReference>
<sequence>MLQTLHRSKTPSGAAYIDQGQGRETLVLIHGVGMRIEAWGPQIARFSKDHRVIAVDLPGHGFSAPLDALPEMPHFVAWFARLIDELGLEAVNVAGHSMGALIAAGFAATEPSKLRRVALLNGVYKRTPMARQAVEARADQILSGAFDREAPLERWFSADEKDGEAYHLVHELLQQVDSSGYAAAYRAFATGDAVYLDSWPTVTAPAMFLTGDGDKNSTAEMAEEMAKAAPRGQAVVIKGHRHMVNLTAPQEVSKALADWLTWQTAQ</sequence>
<dbReference type="InterPro" id="IPR029058">
    <property type="entry name" value="AB_hydrolase_fold"/>
</dbReference>
<dbReference type="RefSeq" id="WP_105733900.1">
    <property type="nucleotide sequence ID" value="NZ_PVBT01000002.1"/>
</dbReference>
<proteinExistence type="predicted"/>
<dbReference type="Gene3D" id="3.40.50.1820">
    <property type="entry name" value="alpha/beta hydrolase"/>
    <property type="match status" value="1"/>
</dbReference>
<protein>
    <submittedName>
        <fullName evidence="2">Alpha/beta hydrolase</fullName>
    </submittedName>
</protein>
<dbReference type="GO" id="GO:0016020">
    <property type="term" value="C:membrane"/>
    <property type="evidence" value="ECO:0007669"/>
    <property type="project" value="TreeGrafter"/>
</dbReference>
<feature type="domain" description="AB hydrolase-1" evidence="1">
    <location>
        <begin position="26"/>
        <end position="254"/>
    </location>
</feature>
<dbReference type="Proteomes" id="UP000238563">
    <property type="component" value="Unassembled WGS sequence"/>
</dbReference>
<keyword evidence="3" id="KW-1185">Reference proteome</keyword>
<evidence type="ECO:0000313" key="3">
    <source>
        <dbReference type="Proteomes" id="UP000238563"/>
    </source>
</evidence>
<gene>
    <name evidence="2" type="ORF">C5750_10590</name>
</gene>
<dbReference type="SUPFAM" id="SSF53474">
    <property type="entry name" value="alpha/beta-Hydrolases"/>
    <property type="match status" value="1"/>
</dbReference>
<accession>A0A2S9JR59</accession>
<dbReference type="OrthoDB" id="9785847at2"/>
<comment type="caution">
    <text evidence="2">The sequence shown here is derived from an EMBL/GenBank/DDBJ whole genome shotgun (WGS) entry which is preliminary data.</text>
</comment>
<reference evidence="2 3" key="1">
    <citation type="submission" date="2018-02" db="EMBL/GenBank/DDBJ databases">
        <title>The draft genome of Phyllobacterium myrsinacearum DSM5892.</title>
        <authorList>
            <person name="Li L."/>
            <person name="Liu L."/>
            <person name="Zhang X."/>
            <person name="Wang T."/>
        </authorList>
    </citation>
    <scope>NUCLEOTIDE SEQUENCE [LARGE SCALE GENOMIC DNA]</scope>
    <source>
        <strain evidence="2 3">DSM 5892</strain>
    </source>
</reference>
<dbReference type="InterPro" id="IPR050266">
    <property type="entry name" value="AB_hydrolase_sf"/>
</dbReference>
<dbReference type="Pfam" id="PF12697">
    <property type="entry name" value="Abhydrolase_6"/>
    <property type="match status" value="1"/>
</dbReference>
<dbReference type="InterPro" id="IPR000073">
    <property type="entry name" value="AB_hydrolase_1"/>
</dbReference>